<protein>
    <submittedName>
        <fullName evidence="4">Glycerol-3-phosphate dehydrogenase</fullName>
    </submittedName>
</protein>
<proteinExistence type="predicted"/>
<dbReference type="SUPFAM" id="SSF51735">
    <property type="entry name" value="NAD(P)-binding Rossmann-fold domains"/>
    <property type="match status" value="1"/>
</dbReference>
<dbReference type="Pfam" id="PF01210">
    <property type="entry name" value="NAD_Gly3P_dh_N"/>
    <property type="match status" value="1"/>
</dbReference>
<dbReference type="InterPro" id="IPR011128">
    <property type="entry name" value="G3P_DH_NAD-dep_N"/>
</dbReference>
<dbReference type="InterPro" id="IPR013328">
    <property type="entry name" value="6PGD_dom2"/>
</dbReference>
<dbReference type="GO" id="GO:0016616">
    <property type="term" value="F:oxidoreductase activity, acting on the CH-OH group of donors, NAD or NADP as acceptor"/>
    <property type="evidence" value="ECO:0007669"/>
    <property type="project" value="InterPro"/>
</dbReference>
<dbReference type="Gene3D" id="1.10.1040.10">
    <property type="entry name" value="N-(1-d-carboxylethyl)-l-norvaline Dehydrogenase, domain 2"/>
    <property type="match status" value="1"/>
</dbReference>
<accession>A0A857FP95</accession>
<organism evidence="4 5">
    <name type="scientific">Komagataeibacter xylinus</name>
    <name type="common">Gluconacetobacter xylinus</name>
    <dbReference type="NCBI Taxonomy" id="28448"/>
    <lineage>
        <taxon>Bacteria</taxon>
        <taxon>Pseudomonadati</taxon>
        <taxon>Pseudomonadota</taxon>
        <taxon>Alphaproteobacteria</taxon>
        <taxon>Acetobacterales</taxon>
        <taxon>Acetobacteraceae</taxon>
        <taxon>Komagataeibacter</taxon>
    </lineage>
</organism>
<sequence length="368" mass="39813">MSNDHLDIAVLGGGNGGFAAAADLARQGHRIRLWRHNAEQVSAHNAHGNMMGMRDASGQHEVKIDVITGDMAEAIRGAAVILVVAPAFAQETIGRTLAPHLTDGQVVYLPPGTLGSVLFAHYQHMAGNPARTAFAETGTLPWLARKYSPYGVTISGRATRLPTGVFPRVAASWALERLGHVFPGVIEDCGDALSGALMNAGPIIHPPLIIMNAGPLEHFPAWDIHAEGTQPAIRRVTDALDHERIALRAAMGYAGPHFPLRDHYDLSDDEWMYGRKAHDGLTDSGDWREKIDLLHHRYMMEDTRLGLSLLWSVAGVTHTSVPLVDAFLSIGSAICGMDFRTHGRTLHDVGLGGLDRDGLLEKLQRGFA</sequence>
<dbReference type="Gene3D" id="3.40.50.720">
    <property type="entry name" value="NAD(P)-binding Rossmann-like Domain"/>
    <property type="match status" value="1"/>
</dbReference>
<evidence type="ECO:0000259" key="2">
    <source>
        <dbReference type="Pfam" id="PF01210"/>
    </source>
</evidence>
<evidence type="ECO:0000259" key="3">
    <source>
        <dbReference type="Pfam" id="PF02317"/>
    </source>
</evidence>
<feature type="domain" description="Glycerol-3-phosphate dehydrogenase NAD-dependent N-terminal" evidence="2">
    <location>
        <begin position="8"/>
        <end position="106"/>
    </location>
</feature>
<feature type="domain" description="Opine dehydrogenase" evidence="3">
    <location>
        <begin position="189"/>
        <end position="335"/>
    </location>
</feature>
<dbReference type="RefSeq" id="WP_159262379.1">
    <property type="nucleotide sequence ID" value="NZ_CP041348.1"/>
</dbReference>
<dbReference type="InterPro" id="IPR051729">
    <property type="entry name" value="Opine/Lysopine_DH"/>
</dbReference>
<name>A0A857FP95_KOMXY</name>
<dbReference type="InterPro" id="IPR036291">
    <property type="entry name" value="NAD(P)-bd_dom_sf"/>
</dbReference>
<evidence type="ECO:0000256" key="1">
    <source>
        <dbReference type="ARBA" id="ARBA00023002"/>
    </source>
</evidence>
<dbReference type="AlphaFoldDB" id="A0A857FP95"/>
<gene>
    <name evidence="4" type="ORF">FMA36_11340</name>
</gene>
<dbReference type="Pfam" id="PF02317">
    <property type="entry name" value="Octopine_DH"/>
    <property type="match status" value="1"/>
</dbReference>
<evidence type="ECO:0000313" key="4">
    <source>
        <dbReference type="EMBL" id="QHC36002.1"/>
    </source>
</evidence>
<evidence type="ECO:0000313" key="5">
    <source>
        <dbReference type="Proteomes" id="UP000464674"/>
    </source>
</evidence>
<dbReference type="SUPFAM" id="SSF48179">
    <property type="entry name" value="6-phosphogluconate dehydrogenase C-terminal domain-like"/>
    <property type="match status" value="1"/>
</dbReference>
<reference evidence="4 5" key="1">
    <citation type="journal article" date="2020" name="Carbohydr. Polym.">
        <title>Characterization and optimization of production of bacterial cellulose from strain CGMCC 17276 based on whole-genome analysis.</title>
        <authorList>
            <person name="Lu T."/>
            <person name="Gao H."/>
            <person name="Liao B."/>
            <person name="Wu J."/>
            <person name="Zhang W."/>
            <person name="Huang J."/>
            <person name="Liu M."/>
            <person name="Huang J."/>
            <person name="Chang Z."/>
            <person name="Jin M."/>
            <person name="Yi Z."/>
            <person name="Jiang D."/>
        </authorList>
    </citation>
    <scope>NUCLEOTIDE SEQUENCE [LARGE SCALE GENOMIC DNA]</scope>
    <source>
        <strain evidence="4 5">CGMCC 17276</strain>
    </source>
</reference>
<dbReference type="PANTHER" id="PTHR38015">
    <property type="entry name" value="BLR6086 PROTEIN"/>
    <property type="match status" value="1"/>
</dbReference>
<dbReference type="InterPro" id="IPR008927">
    <property type="entry name" value="6-PGluconate_DH-like_C_sf"/>
</dbReference>
<dbReference type="InterPro" id="IPR003421">
    <property type="entry name" value="Opine_DH"/>
</dbReference>
<dbReference type="EMBL" id="CP041348">
    <property type="protein sequence ID" value="QHC36002.1"/>
    <property type="molecule type" value="Genomic_DNA"/>
</dbReference>
<dbReference type="PANTHER" id="PTHR38015:SF1">
    <property type="entry name" value="OPINE DEHYDROGENASE DOMAIN-CONTAINING PROTEIN"/>
    <property type="match status" value="1"/>
</dbReference>
<keyword evidence="1" id="KW-0560">Oxidoreductase</keyword>
<dbReference type="GO" id="GO:0046168">
    <property type="term" value="P:glycerol-3-phosphate catabolic process"/>
    <property type="evidence" value="ECO:0007669"/>
    <property type="project" value="InterPro"/>
</dbReference>
<dbReference type="GO" id="GO:0051287">
    <property type="term" value="F:NAD binding"/>
    <property type="evidence" value="ECO:0007669"/>
    <property type="project" value="InterPro"/>
</dbReference>
<dbReference type="OrthoDB" id="6135265at2"/>
<dbReference type="Proteomes" id="UP000464674">
    <property type="component" value="Chromosome"/>
</dbReference>